<evidence type="ECO:0000256" key="1">
    <source>
        <dbReference type="SAM" id="MobiDB-lite"/>
    </source>
</evidence>
<dbReference type="AlphaFoldDB" id="A0A1Y1RZH1"/>
<reference evidence="2 3" key="1">
    <citation type="submission" date="2017-03" db="EMBL/GenBank/DDBJ databases">
        <title>Draft Genome sequence of Marispirochaeta sp. strain JC444.</title>
        <authorList>
            <person name="Shivani Y."/>
            <person name="Subhash Y."/>
            <person name="Sasikala C."/>
            <person name="Ramana C."/>
        </authorList>
    </citation>
    <scope>NUCLEOTIDE SEQUENCE [LARGE SCALE GENOMIC DNA]</scope>
    <source>
        <strain evidence="2 3">JC444</strain>
    </source>
</reference>
<gene>
    <name evidence="2" type="ORF">B4O97_09650</name>
</gene>
<dbReference type="STRING" id="1963862.B4O97_09650"/>
<organism evidence="2 3">
    <name type="scientific">Marispirochaeta aestuarii</name>
    <dbReference type="NCBI Taxonomy" id="1963862"/>
    <lineage>
        <taxon>Bacteria</taxon>
        <taxon>Pseudomonadati</taxon>
        <taxon>Spirochaetota</taxon>
        <taxon>Spirochaetia</taxon>
        <taxon>Spirochaetales</taxon>
        <taxon>Spirochaetaceae</taxon>
        <taxon>Marispirochaeta</taxon>
    </lineage>
</organism>
<feature type="compositionally biased region" description="Basic and acidic residues" evidence="1">
    <location>
        <begin position="364"/>
        <end position="383"/>
    </location>
</feature>
<accession>A0A1Y1RZH1</accession>
<dbReference type="RefSeq" id="WP_083050393.1">
    <property type="nucleotide sequence ID" value="NZ_CAXXQO010000003.1"/>
</dbReference>
<evidence type="ECO:0000313" key="3">
    <source>
        <dbReference type="Proteomes" id="UP000192343"/>
    </source>
</evidence>
<evidence type="ECO:0000313" key="2">
    <source>
        <dbReference type="EMBL" id="ORC35424.1"/>
    </source>
</evidence>
<sequence>MRKSHTQRENRSSKVPIVLRQLLIAEGAQKQQLKEELQRILSDPRELLTCGILDSEHRLYKNAQTVDDALESVTNGMEDPALLEQLLQVPDDSLVGPWKNCVLCIKALYDGDTKKLQRLKEQIPSETPPFKLAELALMMASGNIPEEEKNSLRGCFSSEILESPDYVISAGEQMEDALEMGLIDLFADTAAMLVRDLERDYTEAAEDFALWCFSRLAREDHSPAPLLKRFRSIFGESGTLRLAALGIAEEDADAALYYWLKFIVSLLEERQIERETLAAALYIAAHLGDMGILKEGDSDTDTQSSEDLLLLRQFQKLLQKISEEAGQQFPDISISALGTPEDCRRTAVLFSSGSENRITGYRIPETERPESKEEQRILPEKQEPQQLELFA</sequence>
<dbReference type="OrthoDB" id="371224at2"/>
<dbReference type="Proteomes" id="UP000192343">
    <property type="component" value="Unassembled WGS sequence"/>
</dbReference>
<name>A0A1Y1RZH1_9SPIO</name>
<keyword evidence="3" id="KW-1185">Reference proteome</keyword>
<protein>
    <submittedName>
        <fullName evidence="2">Uncharacterized protein</fullName>
    </submittedName>
</protein>
<feature type="region of interest" description="Disordered" evidence="1">
    <location>
        <begin position="359"/>
        <end position="391"/>
    </location>
</feature>
<comment type="caution">
    <text evidence="2">The sequence shown here is derived from an EMBL/GenBank/DDBJ whole genome shotgun (WGS) entry which is preliminary data.</text>
</comment>
<proteinExistence type="predicted"/>
<dbReference type="EMBL" id="MWQY01000009">
    <property type="protein sequence ID" value="ORC35424.1"/>
    <property type="molecule type" value="Genomic_DNA"/>
</dbReference>